<accession>A0ABD5Q7P2</accession>
<reference evidence="2 3" key="1">
    <citation type="journal article" date="2019" name="Int. J. Syst. Evol. Microbiol.">
        <title>The Global Catalogue of Microorganisms (GCM) 10K type strain sequencing project: providing services to taxonomists for standard genome sequencing and annotation.</title>
        <authorList>
            <consortium name="The Broad Institute Genomics Platform"/>
            <consortium name="The Broad Institute Genome Sequencing Center for Infectious Disease"/>
            <person name="Wu L."/>
            <person name="Ma J."/>
        </authorList>
    </citation>
    <scope>NUCLEOTIDE SEQUENCE [LARGE SCALE GENOMIC DNA]</scope>
    <source>
        <strain evidence="2 3">XZYJ18</strain>
    </source>
</reference>
<evidence type="ECO:0000256" key="1">
    <source>
        <dbReference type="SAM" id="MobiDB-lite"/>
    </source>
</evidence>
<dbReference type="Proteomes" id="UP001595945">
    <property type="component" value="Unassembled WGS sequence"/>
</dbReference>
<dbReference type="EMBL" id="JBHSHT010000003">
    <property type="protein sequence ID" value="MFC4826678.1"/>
    <property type="molecule type" value="Genomic_DNA"/>
</dbReference>
<gene>
    <name evidence="2" type="ORF">ACFO9K_20675</name>
</gene>
<feature type="compositionally biased region" description="Acidic residues" evidence="1">
    <location>
        <begin position="1"/>
        <end position="18"/>
    </location>
</feature>
<feature type="compositionally biased region" description="Gly residues" evidence="1">
    <location>
        <begin position="66"/>
        <end position="81"/>
    </location>
</feature>
<evidence type="ECO:0000313" key="2">
    <source>
        <dbReference type="EMBL" id="MFC4826678.1"/>
    </source>
</evidence>
<evidence type="ECO:0000313" key="3">
    <source>
        <dbReference type="Proteomes" id="UP001595945"/>
    </source>
</evidence>
<feature type="compositionally biased region" description="Acidic residues" evidence="1">
    <location>
        <begin position="113"/>
        <end position="136"/>
    </location>
</feature>
<dbReference type="Gene3D" id="3.40.30.10">
    <property type="entry name" value="Glutaredoxin"/>
    <property type="match status" value="1"/>
</dbReference>
<organism evidence="2 3">
    <name type="scientific">Halorussus aquaticus</name>
    <dbReference type="NCBI Taxonomy" id="2953748"/>
    <lineage>
        <taxon>Archaea</taxon>
        <taxon>Methanobacteriati</taxon>
        <taxon>Methanobacteriota</taxon>
        <taxon>Stenosarchaea group</taxon>
        <taxon>Halobacteria</taxon>
        <taxon>Halobacteriales</taxon>
        <taxon>Haladaptataceae</taxon>
        <taxon>Halorussus</taxon>
    </lineage>
</organism>
<dbReference type="SUPFAM" id="SSF52833">
    <property type="entry name" value="Thioredoxin-like"/>
    <property type="match status" value="1"/>
</dbReference>
<dbReference type="AlphaFoldDB" id="A0ABD5Q7P2"/>
<dbReference type="InterPro" id="IPR036249">
    <property type="entry name" value="Thioredoxin-like_sf"/>
</dbReference>
<name>A0ABD5Q7P2_9EURY</name>
<feature type="region of interest" description="Disordered" evidence="1">
    <location>
        <begin position="1"/>
        <end position="144"/>
    </location>
</feature>
<comment type="caution">
    <text evidence="2">The sequence shown here is derived from an EMBL/GenBank/DDBJ whole genome shotgun (WGS) entry which is preliminary data.</text>
</comment>
<proteinExistence type="predicted"/>
<sequence>MGDGTTDDLYIDPEDDDSGSASGDEAPNVDPDQTGVDEYTNESPSEEAPSEDSGPQPTETTPSGTDGNGSSGGGGGGGGIIGIPEGVEVGDDSPDEAGEDPDSSEPEKSQDPETPDEELEQEESEDEDDDDDEEEQEPKVVQYSDPWDNVGWGLYPIILKIKERYGHEVDTDYHLVPVREFVDPKEMASKWERDRLRHKMPIDTSVWEENPPESTELANRAYLAAMHQGPNAAQRYLRRLRTATMVEGTNIEDKEILFELAENAGLDINRLEEAWDKVEPRQTKRDLNPPFTKFHVDGEEVTQSGYLHYDDIVDIFDQSGIDSEEPQPLSGFVTEHGPVATQEVMTVYEWPQDRAEEELQQRDDIVPVEIGVGTFWTRHKQANEGI</sequence>
<dbReference type="GeneID" id="73047808"/>
<dbReference type="Pfam" id="PF13743">
    <property type="entry name" value="Thioredoxin_5"/>
    <property type="match status" value="1"/>
</dbReference>
<protein>
    <submittedName>
        <fullName evidence="2">DsbA family protein</fullName>
    </submittedName>
</protein>
<feature type="compositionally biased region" description="Low complexity" evidence="1">
    <location>
        <begin position="51"/>
        <end position="65"/>
    </location>
</feature>
<dbReference type="RefSeq" id="WP_254270896.1">
    <property type="nucleotide sequence ID" value="NZ_CP100403.1"/>
</dbReference>
<feature type="compositionally biased region" description="Acidic residues" evidence="1">
    <location>
        <begin position="88"/>
        <end position="104"/>
    </location>
</feature>
<keyword evidence="3" id="KW-1185">Reference proteome</keyword>